<evidence type="ECO:0000313" key="3">
    <source>
        <dbReference type="Proteomes" id="UP000246722"/>
    </source>
</evidence>
<dbReference type="AlphaFoldDB" id="A0A317ZZG7"/>
<feature type="transmembrane region" description="Helical" evidence="1">
    <location>
        <begin position="55"/>
        <end position="76"/>
    </location>
</feature>
<feature type="transmembrane region" description="Helical" evidence="1">
    <location>
        <begin position="21"/>
        <end position="43"/>
    </location>
</feature>
<keyword evidence="1" id="KW-1133">Transmembrane helix</keyword>
<feature type="transmembrane region" description="Helical" evidence="1">
    <location>
        <begin position="184"/>
        <end position="209"/>
    </location>
</feature>
<feature type="transmembrane region" description="Helical" evidence="1">
    <location>
        <begin position="88"/>
        <end position="106"/>
    </location>
</feature>
<feature type="transmembrane region" description="Helical" evidence="1">
    <location>
        <begin position="151"/>
        <end position="172"/>
    </location>
</feature>
<sequence length="223" mass="23746">MTLDRRGPDARRSGSTVDDRFLRYWVLWVSIGEAVGFLAPAVTQLAFAGSPVARPTLILAGAVEGAVLGWTQATVLKVPVPALSRSRWVGATALGAAIAWFIGLLPAEWADVWQRWPVTAQVVAGAVGALVLLCCLGVAQLFELRRHLTGAGWWVLGSALAWAAGLLVFFAVATPLWQPGQPGWVTLLVGVLAGVLMAVSMALVTGLVLRRLLRHRNRGGSRN</sequence>
<dbReference type="RefSeq" id="WP_110125050.1">
    <property type="nucleotide sequence ID" value="NZ_QHLY01000004.1"/>
</dbReference>
<reference evidence="2 3" key="1">
    <citation type="submission" date="2018-05" db="EMBL/GenBank/DDBJ databases">
        <title>Genetic diversity of glacier-inhabiting Cryobacterium bacteria in China and description of Cryobacterium mengkeensis sp. nov. and Arthrobacter glacialis sp. nov.</title>
        <authorList>
            <person name="Liu Q."/>
            <person name="Xin Y.-H."/>
        </authorList>
    </citation>
    <scope>NUCLEOTIDE SEQUENCE [LARGE SCALE GENOMIC DNA]</scope>
    <source>
        <strain evidence="2 3">SK-1</strain>
    </source>
</reference>
<evidence type="ECO:0000313" key="2">
    <source>
        <dbReference type="EMBL" id="PXA72723.1"/>
    </source>
</evidence>
<comment type="caution">
    <text evidence="2">The sequence shown here is derived from an EMBL/GenBank/DDBJ whole genome shotgun (WGS) entry which is preliminary data.</text>
</comment>
<keyword evidence="1" id="KW-0472">Membrane</keyword>
<feature type="transmembrane region" description="Helical" evidence="1">
    <location>
        <begin position="118"/>
        <end position="139"/>
    </location>
</feature>
<proteinExistence type="predicted"/>
<gene>
    <name evidence="2" type="ORF">CTB96_01025</name>
</gene>
<accession>A0A317ZZG7</accession>
<dbReference type="EMBL" id="QHLY01000004">
    <property type="protein sequence ID" value="PXA72723.1"/>
    <property type="molecule type" value="Genomic_DNA"/>
</dbReference>
<dbReference type="Proteomes" id="UP000246722">
    <property type="component" value="Unassembled WGS sequence"/>
</dbReference>
<keyword evidence="1" id="KW-0812">Transmembrane</keyword>
<keyword evidence="3" id="KW-1185">Reference proteome</keyword>
<dbReference type="OrthoDB" id="7188487at2"/>
<evidence type="ECO:0000256" key="1">
    <source>
        <dbReference type="SAM" id="Phobius"/>
    </source>
</evidence>
<protein>
    <submittedName>
        <fullName evidence="2">Uncharacterized protein</fullName>
    </submittedName>
</protein>
<organism evidence="2 3">
    <name type="scientific">Cryobacterium arcticum</name>
    <dbReference type="NCBI Taxonomy" id="670052"/>
    <lineage>
        <taxon>Bacteria</taxon>
        <taxon>Bacillati</taxon>
        <taxon>Actinomycetota</taxon>
        <taxon>Actinomycetes</taxon>
        <taxon>Micrococcales</taxon>
        <taxon>Microbacteriaceae</taxon>
        <taxon>Cryobacterium</taxon>
    </lineage>
</organism>
<name>A0A317ZZG7_9MICO</name>